<dbReference type="InterPro" id="IPR032675">
    <property type="entry name" value="LRR_dom_sf"/>
</dbReference>
<organism evidence="1 2">
    <name type="scientific">Cylindrobasidium torrendii FP15055 ss-10</name>
    <dbReference type="NCBI Taxonomy" id="1314674"/>
    <lineage>
        <taxon>Eukaryota</taxon>
        <taxon>Fungi</taxon>
        <taxon>Dikarya</taxon>
        <taxon>Basidiomycota</taxon>
        <taxon>Agaricomycotina</taxon>
        <taxon>Agaricomycetes</taxon>
        <taxon>Agaricomycetidae</taxon>
        <taxon>Agaricales</taxon>
        <taxon>Marasmiineae</taxon>
        <taxon>Physalacriaceae</taxon>
        <taxon>Cylindrobasidium</taxon>
    </lineage>
</organism>
<protein>
    <submittedName>
        <fullName evidence="1">Uncharacterized protein</fullName>
    </submittedName>
</protein>
<name>A0A0D7B8W6_9AGAR</name>
<gene>
    <name evidence="1" type="ORF">CYLTODRAFT_422899</name>
</gene>
<dbReference type="SUPFAM" id="SSF52047">
    <property type="entry name" value="RNI-like"/>
    <property type="match status" value="1"/>
</dbReference>
<keyword evidence="2" id="KW-1185">Reference proteome</keyword>
<evidence type="ECO:0000313" key="2">
    <source>
        <dbReference type="Proteomes" id="UP000054007"/>
    </source>
</evidence>
<dbReference type="AlphaFoldDB" id="A0A0D7B8W6"/>
<accession>A0A0D7B8W6</accession>
<reference evidence="1 2" key="1">
    <citation type="journal article" date="2015" name="Fungal Genet. Biol.">
        <title>Evolution of novel wood decay mechanisms in Agaricales revealed by the genome sequences of Fistulina hepatica and Cylindrobasidium torrendii.</title>
        <authorList>
            <person name="Floudas D."/>
            <person name="Held B.W."/>
            <person name="Riley R."/>
            <person name="Nagy L.G."/>
            <person name="Koehler G."/>
            <person name="Ransdell A.S."/>
            <person name="Younus H."/>
            <person name="Chow J."/>
            <person name="Chiniquy J."/>
            <person name="Lipzen A."/>
            <person name="Tritt A."/>
            <person name="Sun H."/>
            <person name="Haridas S."/>
            <person name="LaButti K."/>
            <person name="Ohm R.A."/>
            <person name="Kues U."/>
            <person name="Blanchette R.A."/>
            <person name="Grigoriev I.V."/>
            <person name="Minto R.E."/>
            <person name="Hibbett D.S."/>
        </authorList>
    </citation>
    <scope>NUCLEOTIDE SEQUENCE [LARGE SCALE GENOMIC DNA]</scope>
    <source>
        <strain evidence="1 2">FP15055 ss-10</strain>
    </source>
</reference>
<dbReference type="Proteomes" id="UP000054007">
    <property type="component" value="Unassembled WGS sequence"/>
</dbReference>
<dbReference type="SUPFAM" id="SSF81383">
    <property type="entry name" value="F-box domain"/>
    <property type="match status" value="1"/>
</dbReference>
<dbReference type="Gene3D" id="3.80.10.10">
    <property type="entry name" value="Ribonuclease Inhibitor"/>
    <property type="match status" value="1"/>
</dbReference>
<proteinExistence type="predicted"/>
<sequence length="472" mass="53266">MISIADLPDDILIAIFHRCTAPTEDIHFSSLDATSPSWILACVSRSWRAITITTPLLWAKIRLPLFRYLPNSHWDHNPSAAKIVARTQRLLQLTQKCTLDIVIIVRRHRALSMWNELMPIICATAPRWQRFTSDASDALFAALQVETFPYLEHLGLDVSEMYARSSAADKASKRIDCFQNAHALHSLSLNAIEDCTFVLELAIPWQNLTAYSTNMGRMLNNSLHLLSCVEELHAKLEEEEGAEDDTLTAAPDAVQVLPRLTTLDLDLSDGHTHDGALQPYVRTILRRLHAPSLTKLRLRICGFQFISKPLLLHCNLDNLLDLSIHDESPILSTDIPDFWRLTTPNVEVLHLSVGRTEVFFNAMLCQLLAFPPVPVPLPRLKVLSLHAPNLSFGSPYTIARIALQRRGALDKKLWMPLEEVRVWGESSEFGCGVTAAAVERLNKEYERQKRSLSSYEDEELAPLHIHAVQSDF</sequence>
<evidence type="ECO:0000313" key="1">
    <source>
        <dbReference type="EMBL" id="KIY67013.1"/>
    </source>
</evidence>
<dbReference type="STRING" id="1314674.A0A0D7B8W6"/>
<dbReference type="OrthoDB" id="2886770at2759"/>
<dbReference type="EMBL" id="KN880537">
    <property type="protein sequence ID" value="KIY67013.1"/>
    <property type="molecule type" value="Genomic_DNA"/>
</dbReference>
<dbReference type="InterPro" id="IPR036047">
    <property type="entry name" value="F-box-like_dom_sf"/>
</dbReference>
<feature type="non-terminal residue" evidence="1">
    <location>
        <position position="1"/>
    </location>
</feature>